<dbReference type="PROSITE" id="PS00041">
    <property type="entry name" value="HTH_ARAC_FAMILY_1"/>
    <property type="match status" value="1"/>
</dbReference>
<gene>
    <name evidence="7" type="ORF">SIN8267_00765</name>
</gene>
<dbReference type="InterPro" id="IPR009057">
    <property type="entry name" value="Homeodomain-like_sf"/>
</dbReference>
<evidence type="ECO:0000256" key="2">
    <source>
        <dbReference type="ARBA" id="ARBA00023125"/>
    </source>
</evidence>
<feature type="transmembrane region" description="Helical" evidence="5">
    <location>
        <begin position="156"/>
        <end position="178"/>
    </location>
</feature>
<keyword evidence="8" id="KW-1185">Reference proteome</keyword>
<evidence type="ECO:0000256" key="1">
    <source>
        <dbReference type="ARBA" id="ARBA00023015"/>
    </source>
</evidence>
<dbReference type="Proteomes" id="UP000838100">
    <property type="component" value="Unassembled WGS sequence"/>
</dbReference>
<feature type="transmembrane region" description="Helical" evidence="5">
    <location>
        <begin position="199"/>
        <end position="217"/>
    </location>
</feature>
<dbReference type="InterPro" id="IPR020449">
    <property type="entry name" value="Tscrpt_reg_AraC-type_HTH"/>
</dbReference>
<keyword evidence="3" id="KW-0804">Transcription</keyword>
<feature type="compositionally biased region" description="Polar residues" evidence="4">
    <location>
        <begin position="279"/>
        <end position="288"/>
    </location>
</feature>
<dbReference type="RefSeq" id="WP_237443350.1">
    <property type="nucleotide sequence ID" value="NZ_CAKLPX010000001.1"/>
</dbReference>
<feature type="transmembrane region" description="Helical" evidence="5">
    <location>
        <begin position="237"/>
        <end position="254"/>
    </location>
</feature>
<protein>
    <recommendedName>
        <fullName evidence="6">HTH araC/xylS-type domain-containing protein</fullName>
    </recommendedName>
</protein>
<name>A0ABM9ABT9_9GAMM</name>
<feature type="transmembrane region" description="Helical" evidence="5">
    <location>
        <begin position="6"/>
        <end position="25"/>
    </location>
</feature>
<dbReference type="PANTHER" id="PTHR43280:SF29">
    <property type="entry name" value="ARAC-FAMILY TRANSCRIPTIONAL REGULATOR"/>
    <property type="match status" value="1"/>
</dbReference>
<reference evidence="7" key="1">
    <citation type="submission" date="2021-12" db="EMBL/GenBank/DDBJ databases">
        <authorList>
            <person name="Rodrigo-Torres L."/>
            <person name="Arahal R. D."/>
            <person name="Lucena T."/>
        </authorList>
    </citation>
    <scope>NUCLEOTIDE SEQUENCE</scope>
    <source>
        <strain evidence="7">CECT 8267</strain>
    </source>
</reference>
<dbReference type="PROSITE" id="PS01124">
    <property type="entry name" value="HTH_ARAC_FAMILY_2"/>
    <property type="match status" value="1"/>
</dbReference>
<accession>A0ABM9ABT9</accession>
<dbReference type="PRINTS" id="PR00032">
    <property type="entry name" value="HTHARAC"/>
</dbReference>
<dbReference type="SUPFAM" id="SSF46689">
    <property type="entry name" value="Homeodomain-like"/>
    <property type="match status" value="1"/>
</dbReference>
<organism evidence="7 8">
    <name type="scientific">Sinobacterium norvegicum</name>
    <dbReference type="NCBI Taxonomy" id="1641715"/>
    <lineage>
        <taxon>Bacteria</taxon>
        <taxon>Pseudomonadati</taxon>
        <taxon>Pseudomonadota</taxon>
        <taxon>Gammaproteobacteria</taxon>
        <taxon>Cellvibrionales</taxon>
        <taxon>Spongiibacteraceae</taxon>
        <taxon>Sinobacterium</taxon>
    </lineage>
</organism>
<keyword evidence="2" id="KW-0238">DNA-binding</keyword>
<evidence type="ECO:0000256" key="5">
    <source>
        <dbReference type="SAM" id="Phobius"/>
    </source>
</evidence>
<keyword evidence="5" id="KW-0472">Membrane</keyword>
<dbReference type="InterPro" id="IPR018060">
    <property type="entry name" value="HTH_AraC"/>
</dbReference>
<keyword evidence="1" id="KW-0805">Transcription regulation</keyword>
<dbReference type="Gene3D" id="1.10.10.60">
    <property type="entry name" value="Homeodomain-like"/>
    <property type="match status" value="1"/>
</dbReference>
<dbReference type="PANTHER" id="PTHR43280">
    <property type="entry name" value="ARAC-FAMILY TRANSCRIPTIONAL REGULATOR"/>
    <property type="match status" value="1"/>
</dbReference>
<feature type="domain" description="HTH araC/xylS-type" evidence="6">
    <location>
        <begin position="365"/>
        <end position="466"/>
    </location>
</feature>
<keyword evidence="5" id="KW-0812">Transmembrane</keyword>
<feature type="transmembrane region" description="Helical" evidence="5">
    <location>
        <begin position="96"/>
        <end position="114"/>
    </location>
</feature>
<feature type="compositionally biased region" description="Basic and acidic residues" evidence="4">
    <location>
        <begin position="306"/>
        <end position="323"/>
    </location>
</feature>
<proteinExistence type="predicted"/>
<dbReference type="EMBL" id="CAKLPX010000001">
    <property type="protein sequence ID" value="CAH0990671.1"/>
    <property type="molecule type" value="Genomic_DNA"/>
</dbReference>
<feature type="region of interest" description="Disordered" evidence="4">
    <location>
        <begin position="270"/>
        <end position="323"/>
    </location>
</feature>
<feature type="transmembrane region" description="Helical" evidence="5">
    <location>
        <begin position="32"/>
        <end position="53"/>
    </location>
</feature>
<dbReference type="Pfam" id="PF12833">
    <property type="entry name" value="HTH_18"/>
    <property type="match status" value="1"/>
</dbReference>
<comment type="caution">
    <text evidence="7">The sequence shown here is derived from an EMBL/GenBank/DDBJ whole genome shotgun (WGS) entry which is preliminary data.</text>
</comment>
<dbReference type="SMART" id="SM00342">
    <property type="entry name" value="HTH_ARAC"/>
    <property type="match status" value="1"/>
</dbReference>
<keyword evidence="5" id="KW-1133">Transmembrane helix</keyword>
<feature type="transmembrane region" description="Helical" evidence="5">
    <location>
        <begin position="73"/>
        <end position="89"/>
    </location>
</feature>
<evidence type="ECO:0000259" key="6">
    <source>
        <dbReference type="PROSITE" id="PS01124"/>
    </source>
</evidence>
<sequence>MNLIDIIIGIGVVQGTVIAGVLLYVRSGHRLANRFIAALVLATAALLLQRLLIRWGVFNDYPQFSLLLQPLRFTWAPLLYLYALSITGVKLNGRQAWHFLPAVLFFALANLKFWQLDADQQRLFTTHLWSFLGSSPSSENIIWGFMGSFWRLLIEFHVHMTFFTIQSVTYCFLVLKLIKSHNRRLEQHFSSMEKMNLRWLRLLTISFLVFLVLLLVFNRIPLLLNLYDTTAPLANAYAVLLVILFYGIAISALLQPSLISGVVQARESEPSWAKKSKNHSPASNTEPTKSNDDLPAAAHATPEMVENDRRESNSKAEPLKSNDDLPAAAHTIAEIVEEDVVEPNSKYKRSRMSSEDGQRYRLKLMKVIQEQELYLNPELTLPELAEAAGLTAPQASQVLNGQMNQNFFSFVNSYRIDLARNMLIDPDTADIPIVELAVEVGFKSKSSFYDAFKRVTGMTPTQFKRAVEV</sequence>
<dbReference type="InterPro" id="IPR018062">
    <property type="entry name" value="HTH_AraC-typ_CS"/>
</dbReference>
<evidence type="ECO:0000256" key="4">
    <source>
        <dbReference type="SAM" id="MobiDB-lite"/>
    </source>
</evidence>
<evidence type="ECO:0000313" key="7">
    <source>
        <dbReference type="EMBL" id="CAH0990671.1"/>
    </source>
</evidence>
<evidence type="ECO:0000256" key="3">
    <source>
        <dbReference type="ARBA" id="ARBA00023163"/>
    </source>
</evidence>
<evidence type="ECO:0000313" key="8">
    <source>
        <dbReference type="Proteomes" id="UP000838100"/>
    </source>
</evidence>